<reference evidence="2 3" key="1">
    <citation type="submission" date="2016-07" db="EMBL/GenBank/DDBJ databases">
        <title>Multiple horizontal gene transfer events from other fungi enriched the ability of initially mycotrophic Trichoderma (Ascomycota) to feed on dead plant biomass.</title>
        <authorList>
            <consortium name="DOE Joint Genome Institute"/>
            <person name="Aerts A."/>
            <person name="Atanasova L."/>
            <person name="Chenthamara K."/>
            <person name="Zhang J."/>
            <person name="Grujic M."/>
            <person name="Henrissat B."/>
            <person name="Kuo A."/>
            <person name="Salamov A."/>
            <person name="Lipzen A."/>
            <person name="Labutti K."/>
            <person name="Barry K."/>
            <person name="Miao Y."/>
            <person name="Rahimi M.J."/>
            <person name="Shen Q."/>
            <person name="Grigoriev I.V."/>
            <person name="Kubicek C.P."/>
            <person name="Druzhinina I.S."/>
        </authorList>
    </citation>
    <scope>NUCLEOTIDE SEQUENCE [LARGE SCALE GENOMIC DNA]</scope>
    <source>
        <strain evidence="2 3">ATCC 18648</strain>
    </source>
</reference>
<keyword evidence="1" id="KW-0812">Transmembrane</keyword>
<dbReference type="AlphaFoldDB" id="A0A2T4BS08"/>
<gene>
    <name evidence="2" type="ORF">M440DRAFT_167119</name>
</gene>
<evidence type="ECO:0000256" key="1">
    <source>
        <dbReference type="SAM" id="Phobius"/>
    </source>
</evidence>
<organism evidence="2 3">
    <name type="scientific">Trichoderma longibrachiatum ATCC 18648</name>
    <dbReference type="NCBI Taxonomy" id="983965"/>
    <lineage>
        <taxon>Eukaryota</taxon>
        <taxon>Fungi</taxon>
        <taxon>Dikarya</taxon>
        <taxon>Ascomycota</taxon>
        <taxon>Pezizomycotina</taxon>
        <taxon>Sordariomycetes</taxon>
        <taxon>Hypocreomycetidae</taxon>
        <taxon>Hypocreales</taxon>
        <taxon>Hypocreaceae</taxon>
        <taxon>Trichoderma</taxon>
    </lineage>
</organism>
<name>A0A2T4BS08_TRILO</name>
<dbReference type="Proteomes" id="UP000240760">
    <property type="component" value="Unassembled WGS sequence"/>
</dbReference>
<protein>
    <submittedName>
        <fullName evidence="2">Uncharacterized protein</fullName>
    </submittedName>
</protein>
<sequence length="87" mass="9865">MYSLLYSYTDADTGPILSLKIQPLQWFVLFSFFSLFFSSLKFHRSMPYMCKSTGRLTATPLAHDPQIPGFGWPGQGGHESIDENADR</sequence>
<keyword evidence="1" id="KW-0472">Membrane</keyword>
<accession>A0A2T4BS08</accession>
<evidence type="ECO:0000313" key="2">
    <source>
        <dbReference type="EMBL" id="PTB72093.1"/>
    </source>
</evidence>
<evidence type="ECO:0000313" key="3">
    <source>
        <dbReference type="Proteomes" id="UP000240760"/>
    </source>
</evidence>
<keyword evidence="3" id="KW-1185">Reference proteome</keyword>
<keyword evidence="1" id="KW-1133">Transmembrane helix</keyword>
<feature type="transmembrane region" description="Helical" evidence="1">
    <location>
        <begin position="24"/>
        <end position="42"/>
    </location>
</feature>
<dbReference type="EMBL" id="KZ679143">
    <property type="protein sequence ID" value="PTB72093.1"/>
    <property type="molecule type" value="Genomic_DNA"/>
</dbReference>
<proteinExistence type="predicted"/>